<proteinExistence type="predicted"/>
<organism evidence="2 3">
    <name type="scientific">Caerostris extrusa</name>
    <name type="common">Bark spider</name>
    <name type="synonym">Caerostris bankana</name>
    <dbReference type="NCBI Taxonomy" id="172846"/>
    <lineage>
        <taxon>Eukaryota</taxon>
        <taxon>Metazoa</taxon>
        <taxon>Ecdysozoa</taxon>
        <taxon>Arthropoda</taxon>
        <taxon>Chelicerata</taxon>
        <taxon>Arachnida</taxon>
        <taxon>Araneae</taxon>
        <taxon>Araneomorphae</taxon>
        <taxon>Entelegynae</taxon>
        <taxon>Araneoidea</taxon>
        <taxon>Araneidae</taxon>
        <taxon>Caerostris</taxon>
    </lineage>
</organism>
<evidence type="ECO:0000256" key="1">
    <source>
        <dbReference type="SAM" id="MobiDB-lite"/>
    </source>
</evidence>
<keyword evidence="3" id="KW-1185">Reference proteome</keyword>
<accession>A0AAV4PVD2</accession>
<feature type="compositionally biased region" description="Polar residues" evidence="1">
    <location>
        <begin position="1"/>
        <end position="18"/>
    </location>
</feature>
<dbReference type="Proteomes" id="UP001054945">
    <property type="component" value="Unassembled WGS sequence"/>
</dbReference>
<evidence type="ECO:0000313" key="2">
    <source>
        <dbReference type="EMBL" id="GIY01378.1"/>
    </source>
</evidence>
<sequence length="122" mass="13829">MRFSFGATSAQSVRSARTTQEKKVNKHRGGIPAKPFPGKYQKQKELESRSIFGAEYASDRRNPVVLASDQTRSWHHHYQGRVHVNGREVQVSSVQGHQKKKKAHVLCPSLIRTGGFHLEPNR</sequence>
<gene>
    <name evidence="2" type="ORF">CEXT_567991</name>
</gene>
<feature type="region of interest" description="Disordered" evidence="1">
    <location>
        <begin position="1"/>
        <end position="45"/>
    </location>
</feature>
<reference evidence="2 3" key="1">
    <citation type="submission" date="2021-06" db="EMBL/GenBank/DDBJ databases">
        <title>Caerostris extrusa draft genome.</title>
        <authorList>
            <person name="Kono N."/>
            <person name="Arakawa K."/>
        </authorList>
    </citation>
    <scope>NUCLEOTIDE SEQUENCE [LARGE SCALE GENOMIC DNA]</scope>
</reference>
<dbReference type="AlphaFoldDB" id="A0AAV4PVD2"/>
<protein>
    <submittedName>
        <fullName evidence="2">Uncharacterized protein</fullName>
    </submittedName>
</protein>
<dbReference type="EMBL" id="BPLR01005309">
    <property type="protein sequence ID" value="GIY01378.1"/>
    <property type="molecule type" value="Genomic_DNA"/>
</dbReference>
<name>A0AAV4PVD2_CAEEX</name>
<comment type="caution">
    <text evidence="2">The sequence shown here is derived from an EMBL/GenBank/DDBJ whole genome shotgun (WGS) entry which is preliminary data.</text>
</comment>
<evidence type="ECO:0000313" key="3">
    <source>
        <dbReference type="Proteomes" id="UP001054945"/>
    </source>
</evidence>